<dbReference type="AlphaFoldDB" id="A0A543CU29"/>
<name>A0A543CU29_9ACTN</name>
<dbReference type="RefSeq" id="WP_141960295.1">
    <property type="nucleotide sequence ID" value="NZ_VFOZ01000001.1"/>
</dbReference>
<feature type="transmembrane region" description="Helical" evidence="1">
    <location>
        <begin position="48"/>
        <end position="65"/>
    </location>
</feature>
<sequence>MKKPLETLGGLLILGGLAGIAHWWLGWGLFGIVARAAHATPYLRDHEVVTYVVLIVAGLAVVLTIDDAAESRDGESHDGESRDGGEPS</sequence>
<organism evidence="2 3">
    <name type="scientific">Actinoallomurus bryophytorum</name>
    <dbReference type="NCBI Taxonomy" id="1490222"/>
    <lineage>
        <taxon>Bacteria</taxon>
        <taxon>Bacillati</taxon>
        <taxon>Actinomycetota</taxon>
        <taxon>Actinomycetes</taxon>
        <taxon>Streptosporangiales</taxon>
        <taxon>Thermomonosporaceae</taxon>
        <taxon>Actinoallomurus</taxon>
    </lineage>
</organism>
<keyword evidence="3" id="KW-1185">Reference proteome</keyword>
<evidence type="ECO:0000313" key="3">
    <source>
        <dbReference type="Proteomes" id="UP000316096"/>
    </source>
</evidence>
<reference evidence="2 3" key="1">
    <citation type="submission" date="2019-06" db="EMBL/GenBank/DDBJ databases">
        <title>Sequencing the genomes of 1000 actinobacteria strains.</title>
        <authorList>
            <person name="Klenk H.-P."/>
        </authorList>
    </citation>
    <scope>NUCLEOTIDE SEQUENCE [LARGE SCALE GENOMIC DNA]</scope>
    <source>
        <strain evidence="2 3">DSM 102200</strain>
    </source>
</reference>
<protein>
    <submittedName>
        <fullName evidence="2">Uncharacterized protein</fullName>
    </submittedName>
</protein>
<evidence type="ECO:0000256" key="1">
    <source>
        <dbReference type="SAM" id="Phobius"/>
    </source>
</evidence>
<keyword evidence="1" id="KW-0472">Membrane</keyword>
<comment type="caution">
    <text evidence="2">The sequence shown here is derived from an EMBL/GenBank/DDBJ whole genome shotgun (WGS) entry which is preliminary data.</text>
</comment>
<dbReference type="EMBL" id="VFOZ01000001">
    <property type="protein sequence ID" value="TQM00612.1"/>
    <property type="molecule type" value="Genomic_DNA"/>
</dbReference>
<proteinExistence type="predicted"/>
<gene>
    <name evidence="2" type="ORF">FB559_6327</name>
</gene>
<feature type="transmembrane region" description="Helical" evidence="1">
    <location>
        <begin position="12"/>
        <end position="36"/>
    </location>
</feature>
<keyword evidence="1" id="KW-1133">Transmembrane helix</keyword>
<evidence type="ECO:0000313" key="2">
    <source>
        <dbReference type="EMBL" id="TQM00612.1"/>
    </source>
</evidence>
<keyword evidence="1" id="KW-0812">Transmembrane</keyword>
<dbReference type="Proteomes" id="UP000316096">
    <property type="component" value="Unassembled WGS sequence"/>
</dbReference>
<accession>A0A543CU29</accession>